<accession>A0A1I7LBC8</accession>
<dbReference type="AlphaFoldDB" id="A0A1I7LBC8"/>
<sequence>MNGKLVKKVVGIADIDPASKSATTFMPVWYVMQILRGIGVTPDWNGTKWTMETDNNLTDYQPEDVLYAVDAYTTNLTAADDPVALFRELRSRGYVTQDLVDEVTQADAQSPDDSWTKFAQANGITSGSLDDASWTIVREGEVDDAHLLVEVQETDTVTFSDGTQTSYKQVVDWGIAKDASGLWQVDYVYPVSQDPIQTADGKEIDPGFQNQSLFDQTDNATGSANGTDTTNRTNASNNTATTPQG</sequence>
<feature type="region of interest" description="Disordered" evidence="1">
    <location>
        <begin position="198"/>
        <end position="245"/>
    </location>
</feature>
<feature type="compositionally biased region" description="Polar residues" evidence="1">
    <location>
        <begin position="208"/>
        <end position="226"/>
    </location>
</feature>
<keyword evidence="3" id="KW-1185">Reference proteome</keyword>
<evidence type="ECO:0000256" key="1">
    <source>
        <dbReference type="SAM" id="MobiDB-lite"/>
    </source>
</evidence>
<proteinExistence type="predicted"/>
<evidence type="ECO:0000313" key="2">
    <source>
        <dbReference type="EMBL" id="SFV06836.1"/>
    </source>
</evidence>
<feature type="compositionally biased region" description="Low complexity" evidence="1">
    <location>
        <begin position="227"/>
        <end position="245"/>
    </location>
</feature>
<name>A0A1I7LBC8_9BACL</name>
<evidence type="ECO:0000313" key="3">
    <source>
        <dbReference type="Proteomes" id="UP000183508"/>
    </source>
</evidence>
<protein>
    <submittedName>
        <fullName evidence="2">Uncharacterized protein</fullName>
    </submittedName>
</protein>
<organism evidence="2 3">
    <name type="scientific">Alicyclobacillus macrosporangiidus</name>
    <dbReference type="NCBI Taxonomy" id="392015"/>
    <lineage>
        <taxon>Bacteria</taxon>
        <taxon>Bacillati</taxon>
        <taxon>Bacillota</taxon>
        <taxon>Bacilli</taxon>
        <taxon>Bacillales</taxon>
        <taxon>Alicyclobacillaceae</taxon>
        <taxon>Alicyclobacillus</taxon>
    </lineage>
</organism>
<dbReference type="Proteomes" id="UP000183508">
    <property type="component" value="Unassembled WGS sequence"/>
</dbReference>
<dbReference type="EMBL" id="FPBV01000031">
    <property type="protein sequence ID" value="SFV06836.1"/>
    <property type="molecule type" value="Genomic_DNA"/>
</dbReference>
<reference evidence="3" key="1">
    <citation type="submission" date="2016-10" db="EMBL/GenBank/DDBJ databases">
        <authorList>
            <person name="Varghese N."/>
        </authorList>
    </citation>
    <scope>NUCLEOTIDE SEQUENCE [LARGE SCALE GENOMIC DNA]</scope>
    <source>
        <strain evidence="3">DSM 17980</strain>
    </source>
</reference>
<gene>
    <name evidence="2" type="ORF">SAMN05421543_13125</name>
</gene>